<evidence type="ECO:0000313" key="1">
    <source>
        <dbReference type="EMBL" id="KRY08075.1"/>
    </source>
</evidence>
<evidence type="ECO:0000313" key="2">
    <source>
        <dbReference type="Proteomes" id="UP000054776"/>
    </source>
</evidence>
<dbReference type="Proteomes" id="UP000054776">
    <property type="component" value="Unassembled WGS sequence"/>
</dbReference>
<dbReference type="InParanoid" id="A0A0V0Z6P3"/>
<feature type="non-terminal residue" evidence="1">
    <location>
        <position position="1"/>
    </location>
</feature>
<dbReference type="AlphaFoldDB" id="A0A0V0Z6P3"/>
<reference evidence="1 2" key="1">
    <citation type="submission" date="2015-01" db="EMBL/GenBank/DDBJ databases">
        <title>Evolution of Trichinella species and genotypes.</title>
        <authorList>
            <person name="Korhonen P.K."/>
            <person name="Edoardo P."/>
            <person name="Giuseppe L.R."/>
            <person name="Gasser R.B."/>
        </authorList>
    </citation>
    <scope>NUCLEOTIDE SEQUENCE [LARGE SCALE GENOMIC DNA]</scope>
    <source>
        <strain evidence="1">ISS3</strain>
    </source>
</reference>
<feature type="non-terminal residue" evidence="1">
    <location>
        <position position="51"/>
    </location>
</feature>
<dbReference type="EMBL" id="JYDH01002674">
    <property type="protein sequence ID" value="KRY08075.1"/>
    <property type="molecule type" value="Genomic_DNA"/>
</dbReference>
<organism evidence="1 2">
    <name type="scientific">Trichinella spiralis</name>
    <name type="common">Trichina worm</name>
    <dbReference type="NCBI Taxonomy" id="6334"/>
    <lineage>
        <taxon>Eukaryota</taxon>
        <taxon>Metazoa</taxon>
        <taxon>Ecdysozoa</taxon>
        <taxon>Nematoda</taxon>
        <taxon>Enoplea</taxon>
        <taxon>Dorylaimia</taxon>
        <taxon>Trichinellida</taxon>
        <taxon>Trichinellidae</taxon>
        <taxon>Trichinella</taxon>
    </lineage>
</organism>
<sequence>LLPRGFLDSDEQVLRKDFSTVPFLSRKLEVKPQYSGFFQQIIQYSDITPGS</sequence>
<accession>A0A0V0Z6P3</accession>
<comment type="caution">
    <text evidence="1">The sequence shown here is derived from an EMBL/GenBank/DDBJ whole genome shotgun (WGS) entry which is preliminary data.</text>
</comment>
<name>A0A0V0Z6P3_TRISP</name>
<gene>
    <name evidence="1" type="ORF">T01_6536</name>
</gene>
<keyword evidence="2" id="KW-1185">Reference proteome</keyword>
<protein>
    <submittedName>
        <fullName evidence="1">Uncharacterized protein</fullName>
    </submittedName>
</protein>
<proteinExistence type="predicted"/>